<comment type="caution">
    <text evidence="2">The sequence shown here is derived from an EMBL/GenBank/DDBJ whole genome shotgun (WGS) entry which is preliminary data.</text>
</comment>
<sequence length="72" mass="8033">MKRTKQTLFDDEERFSISRFLGFHVNTISSPSEDTHLDGSHPPPMEEQEKSVLAKRTPPPPPPSNGDSGQTN</sequence>
<organism evidence="2 3">
    <name type="scientific">Cucurbita argyrosperma subsp. sororia</name>
    <dbReference type="NCBI Taxonomy" id="37648"/>
    <lineage>
        <taxon>Eukaryota</taxon>
        <taxon>Viridiplantae</taxon>
        <taxon>Streptophyta</taxon>
        <taxon>Embryophyta</taxon>
        <taxon>Tracheophyta</taxon>
        <taxon>Spermatophyta</taxon>
        <taxon>Magnoliopsida</taxon>
        <taxon>eudicotyledons</taxon>
        <taxon>Gunneridae</taxon>
        <taxon>Pentapetalae</taxon>
        <taxon>rosids</taxon>
        <taxon>fabids</taxon>
        <taxon>Cucurbitales</taxon>
        <taxon>Cucurbitaceae</taxon>
        <taxon>Cucurbiteae</taxon>
        <taxon>Cucurbita</taxon>
    </lineage>
</organism>
<proteinExistence type="predicted"/>
<evidence type="ECO:0000256" key="1">
    <source>
        <dbReference type="SAM" id="MobiDB-lite"/>
    </source>
</evidence>
<feature type="region of interest" description="Disordered" evidence="1">
    <location>
        <begin position="27"/>
        <end position="72"/>
    </location>
</feature>
<feature type="non-terminal residue" evidence="2">
    <location>
        <position position="1"/>
    </location>
</feature>
<reference evidence="2 3" key="1">
    <citation type="journal article" date="2021" name="Hortic Res">
        <title>The domestication of Cucurbita argyrosperma as revealed by the genome of its wild relative.</title>
        <authorList>
            <person name="Barrera-Redondo J."/>
            <person name="Sanchez-de la Vega G."/>
            <person name="Aguirre-Liguori J.A."/>
            <person name="Castellanos-Morales G."/>
            <person name="Gutierrez-Guerrero Y.T."/>
            <person name="Aguirre-Dugua X."/>
            <person name="Aguirre-Planter E."/>
            <person name="Tenaillon M.I."/>
            <person name="Lira-Saade R."/>
            <person name="Eguiarte L.E."/>
        </authorList>
    </citation>
    <scope>NUCLEOTIDE SEQUENCE [LARGE SCALE GENOMIC DNA]</scope>
    <source>
        <strain evidence="2">JBR-2021</strain>
    </source>
</reference>
<keyword evidence="3" id="KW-1185">Reference proteome</keyword>
<accession>A0AAV6LSB5</accession>
<dbReference type="Proteomes" id="UP000685013">
    <property type="component" value="Unassembled WGS sequence"/>
</dbReference>
<protein>
    <submittedName>
        <fullName evidence="2">Uncharacterized protein</fullName>
    </submittedName>
</protein>
<dbReference type="EMBL" id="JAGKQH010000031">
    <property type="protein sequence ID" value="KAG6570293.1"/>
    <property type="molecule type" value="Genomic_DNA"/>
</dbReference>
<evidence type="ECO:0000313" key="3">
    <source>
        <dbReference type="Proteomes" id="UP000685013"/>
    </source>
</evidence>
<gene>
    <name evidence="2" type="ORF">SDJN03_30363</name>
</gene>
<evidence type="ECO:0000313" key="2">
    <source>
        <dbReference type="EMBL" id="KAG6570293.1"/>
    </source>
</evidence>
<name>A0AAV6LSB5_9ROSI</name>
<dbReference type="AlphaFoldDB" id="A0AAV6LSB5"/>